<dbReference type="EMBL" id="CP029289">
    <property type="protein sequence ID" value="AWR95943.1"/>
    <property type="molecule type" value="Genomic_DNA"/>
</dbReference>
<keyword evidence="3" id="KW-1185">Reference proteome</keyword>
<dbReference type="PIRSF" id="PIRSF006380">
    <property type="entry name" value="UCP006380"/>
    <property type="match status" value="1"/>
</dbReference>
<dbReference type="AlphaFoldDB" id="A0A2U9IIT4"/>
<proteinExistence type="inferred from homology"/>
<dbReference type="InterPro" id="IPR002802">
    <property type="entry name" value="Endo_dU"/>
</dbReference>
<accession>A0A2U9IIT4</accession>
<dbReference type="Gene3D" id="3.30.2170.10">
    <property type="entry name" value="archaeoglobus fulgidus dsm 4304 superfamily"/>
    <property type="match status" value="1"/>
</dbReference>
<sequence>MLVSGIDDGYFPVKYKGKKGKAPLVSVTYNDYKLIDVDVDFIYVDGDEATIKFNNLRRGDVSILYSIIVGGFNYIIPSGKYIIFYGKKPNITEIDRALKLHFDDKRREVILYYISNLIKVPTKKGSVYINTNLEISKAIDIIEFYQVNSKYPEPIQTAHVIGKGIGQHVNSS</sequence>
<evidence type="ECO:0000256" key="1">
    <source>
        <dbReference type="HAMAP-Rule" id="MF_00582"/>
    </source>
</evidence>
<organism evidence="2 3">
    <name type="scientific">Acidianus brierleyi</name>
    <dbReference type="NCBI Taxonomy" id="41673"/>
    <lineage>
        <taxon>Archaea</taxon>
        <taxon>Thermoproteota</taxon>
        <taxon>Thermoprotei</taxon>
        <taxon>Sulfolobales</taxon>
        <taxon>Sulfolobaceae</taxon>
        <taxon>Acidianus</taxon>
    </lineage>
</organism>
<dbReference type="HAMAP" id="MF_00582">
    <property type="entry name" value="UPF0215"/>
    <property type="match status" value="1"/>
</dbReference>
<dbReference type="Proteomes" id="UP000248044">
    <property type="component" value="Chromosome"/>
</dbReference>
<dbReference type="OrthoDB" id="15207at2157"/>
<reference evidence="2 3" key="1">
    <citation type="submission" date="2018-05" db="EMBL/GenBank/DDBJ databases">
        <title>Complete Genome Sequences of Extremely Thermoacidophilic, Metal-Mobilizing Type-Strain Members of the Archaeal Family Sulfolobaceae: Acidianus brierleyi DSM-1651T, Acidianus sulfidivorans DSM-18786T, Metallosphaera hakonensis DSM-7519T, and Metallosphaera prunae DSM-10039T.</title>
        <authorList>
            <person name="Counts J.A."/>
            <person name="Kelly R.M."/>
        </authorList>
    </citation>
    <scope>NUCLEOTIDE SEQUENCE [LARGE SCALE GENOMIC DNA]</scope>
    <source>
        <strain evidence="2 3">DSM 1651</strain>
    </source>
</reference>
<gene>
    <name evidence="2" type="ORF">DFR85_07580</name>
</gene>
<dbReference type="Pfam" id="PF01949">
    <property type="entry name" value="Endo_dU"/>
    <property type="match status" value="1"/>
</dbReference>
<evidence type="ECO:0000313" key="3">
    <source>
        <dbReference type="Proteomes" id="UP000248044"/>
    </source>
</evidence>
<dbReference type="PANTHER" id="PTHR39518:SF2">
    <property type="entry name" value="UPF0215 PROTEIN MJ1150"/>
    <property type="match status" value="1"/>
</dbReference>
<comment type="similarity">
    <text evidence="1">Belongs to the UPF0215 family.</text>
</comment>
<protein>
    <recommendedName>
        <fullName evidence="1">UPF0215 protein DFR85_07580</fullName>
    </recommendedName>
</protein>
<dbReference type="PANTHER" id="PTHR39518">
    <property type="entry name" value="UPF0215 PROTEIN MJ1150"/>
    <property type="match status" value="1"/>
</dbReference>
<dbReference type="GeneID" id="36832006"/>
<evidence type="ECO:0000313" key="2">
    <source>
        <dbReference type="EMBL" id="AWR95943.1"/>
    </source>
</evidence>
<dbReference type="KEGG" id="abri:DFR85_07580"/>
<dbReference type="RefSeq" id="WP_110271821.1">
    <property type="nucleotide sequence ID" value="NZ_CP029289.2"/>
</dbReference>
<name>A0A2U9IIT4_9CREN</name>